<dbReference type="Proteomes" id="UP000054826">
    <property type="component" value="Unassembled WGS sequence"/>
</dbReference>
<sequence>MCTKMKTVQEHFLNTLKALKPTENAEINACVFIITHQFLKIRYLLWPEMPTIYNLSCIMVMPLTLCSIAERASYMHAGETCYLEAILVTGDMDSKNKNIMKYSCEYMLNDDKW</sequence>
<gene>
    <name evidence="1" type="ORF">T4C_9564</name>
</gene>
<dbReference type="AlphaFoldDB" id="A0A0V1HJV0"/>
<dbReference type="EMBL" id="JYDV01000583">
    <property type="protein sequence ID" value="KRZ10745.1"/>
    <property type="molecule type" value="Genomic_DNA"/>
</dbReference>
<comment type="caution">
    <text evidence="1">The sequence shown here is derived from an EMBL/GenBank/DDBJ whole genome shotgun (WGS) entry which is preliminary data.</text>
</comment>
<protein>
    <submittedName>
        <fullName evidence="1">Uncharacterized protein</fullName>
    </submittedName>
</protein>
<proteinExistence type="predicted"/>
<evidence type="ECO:0000313" key="2">
    <source>
        <dbReference type="Proteomes" id="UP000054826"/>
    </source>
</evidence>
<reference evidence="1 2" key="1">
    <citation type="submission" date="2015-01" db="EMBL/GenBank/DDBJ databases">
        <title>Evolution of Trichinella species and genotypes.</title>
        <authorList>
            <person name="Korhonen P.K."/>
            <person name="Edoardo P."/>
            <person name="Giuseppe L.R."/>
            <person name="Gasser R.B."/>
        </authorList>
    </citation>
    <scope>NUCLEOTIDE SEQUENCE [LARGE SCALE GENOMIC DNA]</scope>
    <source>
        <strain evidence="1">ISS176</strain>
    </source>
</reference>
<organism evidence="1 2">
    <name type="scientific">Trichinella pseudospiralis</name>
    <name type="common">Parasitic roundworm</name>
    <dbReference type="NCBI Taxonomy" id="6337"/>
    <lineage>
        <taxon>Eukaryota</taxon>
        <taxon>Metazoa</taxon>
        <taxon>Ecdysozoa</taxon>
        <taxon>Nematoda</taxon>
        <taxon>Enoplea</taxon>
        <taxon>Dorylaimia</taxon>
        <taxon>Trichinellida</taxon>
        <taxon>Trichinellidae</taxon>
        <taxon>Trichinella</taxon>
    </lineage>
</organism>
<accession>A0A0V1HJV0</accession>
<evidence type="ECO:0000313" key="1">
    <source>
        <dbReference type="EMBL" id="KRZ10745.1"/>
    </source>
</evidence>
<name>A0A0V1HJV0_TRIPS</name>